<organism evidence="2 3">
    <name type="scientific">Apodemus speciosus</name>
    <name type="common">Large Japanese field mouse</name>
    <dbReference type="NCBI Taxonomy" id="105296"/>
    <lineage>
        <taxon>Eukaryota</taxon>
        <taxon>Metazoa</taxon>
        <taxon>Chordata</taxon>
        <taxon>Craniata</taxon>
        <taxon>Vertebrata</taxon>
        <taxon>Euteleostomi</taxon>
        <taxon>Mammalia</taxon>
        <taxon>Eutheria</taxon>
        <taxon>Euarchontoglires</taxon>
        <taxon>Glires</taxon>
        <taxon>Rodentia</taxon>
        <taxon>Myomorpha</taxon>
        <taxon>Muroidea</taxon>
        <taxon>Muridae</taxon>
        <taxon>Murinae</taxon>
        <taxon>Apodemus</taxon>
    </lineage>
</organism>
<gene>
    <name evidence="2" type="ORF">APTSU1_000051800</name>
</gene>
<name>A0ABQ0EDR3_APOSI</name>
<dbReference type="Proteomes" id="UP001623349">
    <property type="component" value="Unassembled WGS sequence"/>
</dbReference>
<reference evidence="2 3" key="1">
    <citation type="submission" date="2024-08" db="EMBL/GenBank/DDBJ databases">
        <title>The draft genome of Apodemus speciosus.</title>
        <authorList>
            <person name="Nabeshima K."/>
            <person name="Suzuki S."/>
            <person name="Onuma M."/>
        </authorList>
    </citation>
    <scope>NUCLEOTIDE SEQUENCE [LARGE SCALE GENOMIC DNA]</scope>
    <source>
        <strain evidence="2">IB14-021</strain>
    </source>
</reference>
<keyword evidence="3" id="KW-1185">Reference proteome</keyword>
<evidence type="ECO:0000313" key="3">
    <source>
        <dbReference type="Proteomes" id="UP001623349"/>
    </source>
</evidence>
<accession>A0ABQ0EDR3</accession>
<evidence type="ECO:0000256" key="1">
    <source>
        <dbReference type="SAM" id="MobiDB-lite"/>
    </source>
</evidence>
<proteinExistence type="predicted"/>
<feature type="region of interest" description="Disordered" evidence="1">
    <location>
        <begin position="1"/>
        <end position="23"/>
    </location>
</feature>
<protein>
    <submittedName>
        <fullName evidence="2">Uncharacterized protein</fullName>
    </submittedName>
</protein>
<sequence length="45" mass="5077">MSMLQVLHREHRSSPPSRGTCRLRFNKGSQGLSYLEGQPSTCTIE</sequence>
<comment type="caution">
    <text evidence="2">The sequence shown here is derived from an EMBL/GenBank/DDBJ whole genome shotgun (WGS) entry which is preliminary data.</text>
</comment>
<evidence type="ECO:0000313" key="2">
    <source>
        <dbReference type="EMBL" id="GAB1285288.1"/>
    </source>
</evidence>
<dbReference type="EMBL" id="BAAFST010000001">
    <property type="protein sequence ID" value="GAB1285288.1"/>
    <property type="molecule type" value="Genomic_DNA"/>
</dbReference>